<dbReference type="GO" id="GO:0000932">
    <property type="term" value="C:P-body"/>
    <property type="evidence" value="ECO:0007669"/>
    <property type="project" value="TreeGrafter"/>
</dbReference>
<dbReference type="GO" id="GO:0003723">
    <property type="term" value="F:RNA binding"/>
    <property type="evidence" value="ECO:0007669"/>
    <property type="project" value="TreeGrafter"/>
</dbReference>
<evidence type="ECO:0000256" key="8">
    <source>
        <dbReference type="ARBA" id="ARBA00023118"/>
    </source>
</evidence>
<dbReference type="Gene3D" id="3.40.140.10">
    <property type="entry name" value="Cytidine Deaminase, domain 2"/>
    <property type="match status" value="3"/>
</dbReference>
<evidence type="ECO:0000256" key="3">
    <source>
        <dbReference type="ARBA" id="ARBA00022588"/>
    </source>
</evidence>
<keyword evidence="5" id="KW-0378">Hydrolase</keyword>
<dbReference type="InterPro" id="IPR016192">
    <property type="entry name" value="APOBEC/CMP_deaminase_Zn-bd"/>
</dbReference>
<comment type="cofactor">
    <cofactor evidence="1">
        <name>Zn(2+)</name>
        <dbReference type="ChEBI" id="CHEBI:29105"/>
    </cofactor>
</comment>
<keyword evidence="8" id="KW-0051">Antiviral defense</keyword>
<keyword evidence="7" id="KW-0391">Immunity</keyword>
<accession>A0A7N9IBY1</accession>
<evidence type="ECO:0000313" key="12">
    <source>
        <dbReference type="Proteomes" id="UP000233100"/>
    </source>
</evidence>
<keyword evidence="3" id="KW-0399">Innate immunity</keyword>
<feature type="domain" description="CMP/dCMP-type deaminase" evidence="10">
    <location>
        <begin position="29"/>
        <end position="138"/>
    </location>
</feature>
<feature type="region of interest" description="Disordered" evidence="9">
    <location>
        <begin position="435"/>
        <end position="458"/>
    </location>
</feature>
<dbReference type="AlphaFoldDB" id="A0A7N9IBY1"/>
<dbReference type="SUPFAM" id="SSF53927">
    <property type="entry name" value="Cytidine deaminase-like"/>
    <property type="match status" value="2"/>
</dbReference>
<dbReference type="InterPro" id="IPR050610">
    <property type="entry name" value="APOBEC_Cyt_Deaminase"/>
</dbReference>
<keyword evidence="12" id="KW-1185">Reference proteome</keyword>
<dbReference type="Pfam" id="PF18782">
    <property type="entry name" value="NAD2"/>
    <property type="match status" value="3"/>
</dbReference>
<evidence type="ECO:0000259" key="10">
    <source>
        <dbReference type="PROSITE" id="PS51747"/>
    </source>
</evidence>
<sequence>MNPQIRNPMEGMYRHIFNYNFENEPILYGRSYTWLCYEVKIRKDPSKLPWDTGVFRGQVYSKPEHHAEMCFLSWFCGNQLPTYKRFQITWFVSWTPCPDCVAKVAEFLAEHPNVTLTISAARLYYYWETDYRRALCRLRQAGARVKIMDYEGERRRGQGSVSGRNSMRDGWICNAMAGGVPGQPTGAGPGLTTTDSQESRPGRAGPGSGESLTASCLFMSEFAYCWENFVYNEGQSFMPWDKFDDNYAFLHRMLKEILRNPMEATYPHIFYFHFKNLRKAYGRNETWLCFTMEIIKQHSTVSWETGVFRNQVDPESRCHAERCFLSWFCEDILSPNTDYRVTWYTSWSPCLDCAGEVAEFLARHSNVKLAIFAARLYYFWDPHYQQGLRSLSEKGASVEIMGYKGEMWGTEGRGFGRDSMRGRWGCNAVGRGSVPGKPEGMGPASTVTGSQETWPGRGGTRAWREACRVLTAFSSFFFRF</sequence>
<evidence type="ECO:0000256" key="4">
    <source>
        <dbReference type="ARBA" id="ARBA00022723"/>
    </source>
</evidence>
<comment type="similarity">
    <text evidence="2">Belongs to the cytidine and deoxycytidylate deaminase family.</text>
</comment>
<feature type="region of interest" description="Disordered" evidence="9">
    <location>
        <begin position="183"/>
        <end position="208"/>
    </location>
</feature>
<dbReference type="GO" id="GO:0016554">
    <property type="term" value="P:cytidine to uridine editing"/>
    <property type="evidence" value="ECO:0007669"/>
    <property type="project" value="TreeGrafter"/>
</dbReference>
<reference evidence="11" key="2">
    <citation type="submission" date="2025-08" db="UniProtKB">
        <authorList>
            <consortium name="Ensembl"/>
        </authorList>
    </citation>
    <scope>IDENTIFICATION</scope>
</reference>
<evidence type="ECO:0000256" key="6">
    <source>
        <dbReference type="ARBA" id="ARBA00022833"/>
    </source>
</evidence>
<evidence type="ECO:0000256" key="2">
    <source>
        <dbReference type="ARBA" id="ARBA00006576"/>
    </source>
</evidence>
<evidence type="ECO:0000256" key="7">
    <source>
        <dbReference type="ARBA" id="ARBA00022859"/>
    </source>
</evidence>
<protein>
    <recommendedName>
        <fullName evidence="10">CMP/dCMP-type deaminase domain-containing protein</fullName>
    </recommendedName>
</protein>
<proteinExistence type="inferred from homology"/>
<dbReference type="Ensembl" id="ENSMFAT00000098030.1">
    <property type="protein sequence ID" value="ENSMFAP00000052254.1"/>
    <property type="gene ID" value="ENSMFAG00000048585.1"/>
</dbReference>
<dbReference type="Proteomes" id="UP000233100">
    <property type="component" value="Chromosome 10"/>
</dbReference>
<dbReference type="GO" id="GO:0045869">
    <property type="term" value="P:negative regulation of single stranded viral RNA replication via double stranded DNA intermediate"/>
    <property type="evidence" value="ECO:0007669"/>
    <property type="project" value="TreeGrafter"/>
</dbReference>
<dbReference type="GO" id="GO:0051607">
    <property type="term" value="P:defense response to virus"/>
    <property type="evidence" value="ECO:0007669"/>
    <property type="project" value="UniProtKB-KW"/>
</dbReference>
<name>A0A7N9IBY1_MACFA</name>
<evidence type="ECO:0000313" key="11">
    <source>
        <dbReference type="Ensembl" id="ENSMFAP00000052254.1"/>
    </source>
</evidence>
<organism evidence="11 12">
    <name type="scientific">Macaca fascicularis</name>
    <name type="common">Crab-eating macaque</name>
    <name type="synonym">Cynomolgus monkey</name>
    <dbReference type="NCBI Taxonomy" id="9541"/>
    <lineage>
        <taxon>Eukaryota</taxon>
        <taxon>Metazoa</taxon>
        <taxon>Chordata</taxon>
        <taxon>Craniata</taxon>
        <taxon>Vertebrata</taxon>
        <taxon>Euteleostomi</taxon>
        <taxon>Mammalia</taxon>
        <taxon>Eutheria</taxon>
        <taxon>Euarchontoglires</taxon>
        <taxon>Primates</taxon>
        <taxon>Haplorrhini</taxon>
        <taxon>Catarrhini</taxon>
        <taxon>Cercopithecidae</taxon>
        <taxon>Cercopithecinae</taxon>
        <taxon>Macaca</taxon>
    </lineage>
</organism>
<reference evidence="11 12" key="1">
    <citation type="submission" date="2013-03" db="EMBL/GenBank/DDBJ databases">
        <authorList>
            <person name="Warren W."/>
            <person name="Wilson R.K."/>
        </authorList>
    </citation>
    <scope>NUCLEOTIDE SEQUENCE</scope>
</reference>
<dbReference type="PANTHER" id="PTHR13857">
    <property type="entry name" value="MRNA EDITING ENZYME"/>
    <property type="match status" value="1"/>
</dbReference>
<evidence type="ECO:0000256" key="1">
    <source>
        <dbReference type="ARBA" id="ARBA00001947"/>
    </source>
</evidence>
<dbReference type="PANTHER" id="PTHR13857:SF39">
    <property type="entry name" value="DNA DC-DU-EDITING ENZYME APOBEC-3A-RELATED"/>
    <property type="match status" value="1"/>
</dbReference>
<dbReference type="CDD" id="cd01283">
    <property type="entry name" value="cytidine_deaminase"/>
    <property type="match status" value="2"/>
</dbReference>
<evidence type="ECO:0000256" key="9">
    <source>
        <dbReference type="SAM" id="MobiDB-lite"/>
    </source>
</evidence>
<dbReference type="InterPro" id="IPR002125">
    <property type="entry name" value="CMP_dCMP_dom"/>
</dbReference>
<dbReference type="InterPro" id="IPR016193">
    <property type="entry name" value="Cytidine_deaminase-like"/>
</dbReference>
<dbReference type="GO" id="GO:0070383">
    <property type="term" value="P:DNA cytosine deamination"/>
    <property type="evidence" value="ECO:0007669"/>
    <property type="project" value="TreeGrafter"/>
</dbReference>
<keyword evidence="6" id="KW-0862">Zinc</keyword>
<dbReference type="GO" id="GO:0004126">
    <property type="term" value="F:cytidine deaminase activity"/>
    <property type="evidence" value="ECO:0007669"/>
    <property type="project" value="TreeGrafter"/>
</dbReference>
<dbReference type="GO" id="GO:0045087">
    <property type="term" value="P:innate immune response"/>
    <property type="evidence" value="ECO:0007669"/>
    <property type="project" value="UniProtKB-KW"/>
</dbReference>
<feature type="domain" description="CMP/dCMP-type deaminase" evidence="10">
    <location>
        <begin position="244"/>
        <end position="391"/>
    </location>
</feature>
<reference evidence="11" key="3">
    <citation type="submission" date="2025-09" db="UniProtKB">
        <authorList>
            <consortium name="Ensembl"/>
        </authorList>
    </citation>
    <scope>IDENTIFICATION</scope>
</reference>
<dbReference type="GO" id="GO:0008270">
    <property type="term" value="F:zinc ion binding"/>
    <property type="evidence" value="ECO:0007669"/>
    <property type="project" value="InterPro"/>
</dbReference>
<dbReference type="PROSITE" id="PS51747">
    <property type="entry name" value="CYT_DCMP_DEAMINASES_2"/>
    <property type="match status" value="2"/>
</dbReference>
<dbReference type="GO" id="GO:0005634">
    <property type="term" value="C:nucleus"/>
    <property type="evidence" value="ECO:0007669"/>
    <property type="project" value="TreeGrafter"/>
</dbReference>
<dbReference type="PROSITE" id="PS00903">
    <property type="entry name" value="CYT_DCMP_DEAMINASES_1"/>
    <property type="match status" value="2"/>
</dbReference>
<evidence type="ECO:0000256" key="5">
    <source>
        <dbReference type="ARBA" id="ARBA00022801"/>
    </source>
</evidence>
<dbReference type="GeneTree" id="ENSGT00940000162695"/>
<keyword evidence="4" id="KW-0479">Metal-binding</keyword>